<evidence type="ECO:0000256" key="7">
    <source>
        <dbReference type="PROSITE-ProRule" id="PRU00042"/>
    </source>
</evidence>
<keyword evidence="3 7" id="KW-0863">Zinc-finger</keyword>
<feature type="compositionally biased region" description="Low complexity" evidence="8">
    <location>
        <begin position="14"/>
        <end position="51"/>
    </location>
</feature>
<evidence type="ECO:0000259" key="9">
    <source>
        <dbReference type="PROSITE" id="PS50157"/>
    </source>
</evidence>
<dbReference type="PROSITE" id="PS50157">
    <property type="entry name" value="ZINC_FINGER_C2H2_2"/>
    <property type="match status" value="1"/>
</dbReference>
<keyword evidence="2" id="KW-0677">Repeat</keyword>
<evidence type="ECO:0000256" key="3">
    <source>
        <dbReference type="ARBA" id="ARBA00022771"/>
    </source>
</evidence>
<gene>
    <name evidence="10" type="ORF">Amon01_000607000</name>
</gene>
<dbReference type="PANTHER" id="PTHR24409">
    <property type="entry name" value="ZINC FINGER PROTEIN 142"/>
    <property type="match status" value="1"/>
</dbReference>
<sequence>MGHQVPILPPPVLVSNNVNQGNQVNHNSSTSSASSSNSNSNSSQTNSNPNNYLNQMLPTNNMVMLPPLSNPYNYSWNGSSMGVSSSVTNQSNTSSSSNGLNSIPSQSSSMGAPQQQQQQQQQQQIQYSQQYNQQYQQPQQQHQQNGSSNLPPLFRLVLDSTLPVTNYSPPLANSNGTTSPPGSSNFTTPKSTSSLTGFKSFDFQSPLSTRNNSMDLIANPLAGGSHSYLSQQLPTPPQYDSNSNLSCSTQCIPSLSSIKSATAPHIHSHHSSHTHKKRQSRTSNAGSSSSSTSSHPPRKKRECPICHNFFSNLTTHKSIHNKDSKPFTCSTCQRAFKRMNDLLRHEKCHLSKLGEWEFQCPYHDPTGGNNNSPMGSEDVRTESCHHTGYFTRCDTYKNHLKAIHFKYPQNTLKSDRFKVSGHCKECGMYFDNVQDWLINHVETYQCPKMINTGKKR</sequence>
<protein>
    <recommendedName>
        <fullName evidence="6">pH-response transcription factor pacC/RIM101</fullName>
    </recommendedName>
</protein>
<keyword evidence="1" id="KW-0479">Metal-binding</keyword>
<organism evidence="10 11">
    <name type="scientific">Ambrosiozyma monospora</name>
    <name type="common">Yeast</name>
    <name type="synonym">Endomycopsis monosporus</name>
    <dbReference type="NCBI Taxonomy" id="43982"/>
    <lineage>
        <taxon>Eukaryota</taxon>
        <taxon>Fungi</taxon>
        <taxon>Dikarya</taxon>
        <taxon>Ascomycota</taxon>
        <taxon>Saccharomycotina</taxon>
        <taxon>Pichiomycetes</taxon>
        <taxon>Pichiales</taxon>
        <taxon>Pichiaceae</taxon>
        <taxon>Ambrosiozyma</taxon>
    </lineage>
</organism>
<dbReference type="PROSITE" id="PS00028">
    <property type="entry name" value="ZINC_FINGER_C2H2_1"/>
    <property type="match status" value="1"/>
</dbReference>
<keyword evidence="11" id="KW-1185">Reference proteome</keyword>
<evidence type="ECO:0000256" key="6">
    <source>
        <dbReference type="ARBA" id="ARBA00039490"/>
    </source>
</evidence>
<comment type="similarity">
    <text evidence="5">Belongs to the pacC/RIM101 family.</text>
</comment>
<evidence type="ECO:0000256" key="2">
    <source>
        <dbReference type="ARBA" id="ARBA00022737"/>
    </source>
</evidence>
<name>A0A9W7DHF4_AMBMO</name>
<dbReference type="InterPro" id="IPR013087">
    <property type="entry name" value="Znf_C2H2_type"/>
</dbReference>
<feature type="region of interest" description="Disordered" evidence="8">
    <location>
        <begin position="1"/>
        <end position="57"/>
    </location>
</feature>
<feature type="compositionally biased region" description="Low complexity" evidence="8">
    <location>
        <begin position="82"/>
        <end position="144"/>
    </location>
</feature>
<accession>A0A9W7DHF4</accession>
<feature type="compositionally biased region" description="Basic residues" evidence="8">
    <location>
        <begin position="266"/>
        <end position="280"/>
    </location>
</feature>
<dbReference type="InterPro" id="IPR036236">
    <property type="entry name" value="Znf_C2H2_sf"/>
</dbReference>
<feature type="region of interest" description="Disordered" evidence="8">
    <location>
        <begin position="167"/>
        <end position="193"/>
    </location>
</feature>
<dbReference type="GO" id="GO:0005634">
    <property type="term" value="C:nucleus"/>
    <property type="evidence" value="ECO:0007669"/>
    <property type="project" value="UniProtKB-ARBA"/>
</dbReference>
<reference evidence="10" key="1">
    <citation type="submission" date="2023-04" db="EMBL/GenBank/DDBJ databases">
        <title>Ambrosiozyma monospora NBRC 1965.</title>
        <authorList>
            <person name="Ichikawa N."/>
            <person name="Sato H."/>
            <person name="Tonouchi N."/>
        </authorList>
    </citation>
    <scope>NUCLEOTIDE SEQUENCE</scope>
    <source>
        <strain evidence="10">NBRC 1965</strain>
    </source>
</reference>
<comment type="caution">
    <text evidence="10">The sequence shown here is derived from an EMBL/GenBank/DDBJ whole genome shotgun (WGS) entry which is preliminary data.</text>
</comment>
<dbReference type="SMART" id="SM00355">
    <property type="entry name" value="ZnF_C2H2"/>
    <property type="match status" value="2"/>
</dbReference>
<dbReference type="EMBL" id="BSXU01003660">
    <property type="protein sequence ID" value="GMG40301.1"/>
    <property type="molecule type" value="Genomic_DNA"/>
</dbReference>
<dbReference type="AlphaFoldDB" id="A0A9W7DHF4"/>
<feature type="region of interest" description="Disordered" evidence="8">
    <location>
        <begin position="82"/>
        <end position="152"/>
    </location>
</feature>
<feature type="domain" description="C2H2-type" evidence="9">
    <location>
        <begin position="327"/>
        <end position="354"/>
    </location>
</feature>
<feature type="compositionally biased region" description="Low complexity" evidence="8">
    <location>
        <begin position="281"/>
        <end position="294"/>
    </location>
</feature>
<proteinExistence type="inferred from homology"/>
<feature type="region of interest" description="Disordered" evidence="8">
    <location>
        <begin position="262"/>
        <end position="300"/>
    </location>
</feature>
<evidence type="ECO:0000256" key="5">
    <source>
        <dbReference type="ARBA" id="ARBA00038089"/>
    </source>
</evidence>
<dbReference type="Proteomes" id="UP001165063">
    <property type="component" value="Unassembled WGS sequence"/>
</dbReference>
<evidence type="ECO:0000256" key="8">
    <source>
        <dbReference type="SAM" id="MobiDB-lite"/>
    </source>
</evidence>
<evidence type="ECO:0000313" key="10">
    <source>
        <dbReference type="EMBL" id="GMG40301.1"/>
    </source>
</evidence>
<keyword evidence="4" id="KW-0862">Zinc</keyword>
<evidence type="ECO:0000313" key="11">
    <source>
        <dbReference type="Proteomes" id="UP001165063"/>
    </source>
</evidence>
<dbReference type="GO" id="GO:0008270">
    <property type="term" value="F:zinc ion binding"/>
    <property type="evidence" value="ECO:0007669"/>
    <property type="project" value="UniProtKB-KW"/>
</dbReference>
<evidence type="ECO:0000256" key="1">
    <source>
        <dbReference type="ARBA" id="ARBA00022723"/>
    </source>
</evidence>
<dbReference type="SUPFAM" id="SSF57667">
    <property type="entry name" value="beta-beta-alpha zinc fingers"/>
    <property type="match status" value="1"/>
</dbReference>
<dbReference type="Gene3D" id="3.30.160.60">
    <property type="entry name" value="Classic Zinc Finger"/>
    <property type="match status" value="1"/>
</dbReference>
<evidence type="ECO:0000256" key="4">
    <source>
        <dbReference type="ARBA" id="ARBA00022833"/>
    </source>
</evidence>
<dbReference type="OrthoDB" id="10018191at2759"/>
<dbReference type="FunFam" id="3.30.160.60:FF:000340">
    <property type="entry name" value="zinc finger protein 473 isoform X1"/>
    <property type="match status" value="1"/>
</dbReference>